<dbReference type="RefSeq" id="XP_012884407.1">
    <property type="nucleotide sequence ID" value="XM_013028953.1"/>
</dbReference>
<gene>
    <name evidence="21 22" type="primary">Cd5</name>
</gene>
<keyword evidence="20" id="KW-1185">Reference proteome</keyword>
<feature type="compositionally biased region" description="Polar residues" evidence="16">
    <location>
        <begin position="489"/>
        <end position="498"/>
    </location>
</feature>
<evidence type="ECO:0000256" key="12">
    <source>
        <dbReference type="ARBA" id="ARBA00056739"/>
    </source>
</evidence>
<evidence type="ECO:0000256" key="1">
    <source>
        <dbReference type="ARBA" id="ARBA00004251"/>
    </source>
</evidence>
<dbReference type="SUPFAM" id="SSF56487">
    <property type="entry name" value="SRCR-like"/>
    <property type="match status" value="2"/>
</dbReference>
<feature type="signal peptide" evidence="18">
    <location>
        <begin position="1"/>
        <end position="23"/>
    </location>
</feature>
<dbReference type="PROSITE" id="PS50287">
    <property type="entry name" value="SRCR_2"/>
    <property type="match status" value="3"/>
</dbReference>
<dbReference type="FunFam" id="3.10.250.10:FF:000030">
    <property type="entry name" value="T-cell surface glycoprotein CD5"/>
    <property type="match status" value="1"/>
</dbReference>
<dbReference type="CTD" id="921"/>
<feature type="compositionally biased region" description="Pro residues" evidence="16">
    <location>
        <begin position="141"/>
        <end position="158"/>
    </location>
</feature>
<feature type="domain" description="SRCR" evidence="19">
    <location>
        <begin position="33"/>
        <end position="136"/>
    </location>
</feature>
<feature type="region of interest" description="Disordered" evidence="16">
    <location>
        <begin position="226"/>
        <end position="249"/>
    </location>
</feature>
<dbReference type="InterPro" id="IPR003566">
    <property type="entry name" value="Tcell_CD5"/>
</dbReference>
<dbReference type="FunFam" id="3.10.250.10:FF:000028">
    <property type="entry name" value="T-cell surface glycoprotein CD5"/>
    <property type="match status" value="1"/>
</dbReference>
<dbReference type="AlphaFoldDB" id="A0A1S3G6F7"/>
<proteinExistence type="predicted"/>
<keyword evidence="6" id="KW-0677">Repeat</keyword>
<dbReference type="OrthoDB" id="544868at2759"/>
<evidence type="ECO:0000313" key="22">
    <source>
        <dbReference type="RefSeq" id="XP_012884408.1"/>
    </source>
</evidence>
<keyword evidence="10" id="KW-0675">Receptor</keyword>
<comment type="subcellular location">
    <subcellularLocation>
        <location evidence="1">Cell membrane</location>
        <topology evidence="1">Single-pass type I membrane protein</topology>
    </subcellularLocation>
</comment>
<keyword evidence="2" id="KW-1003">Cell membrane</keyword>
<evidence type="ECO:0000259" key="19">
    <source>
        <dbReference type="PROSITE" id="PS50287"/>
    </source>
</evidence>
<name>A0A1S3G6F7_DIPOR</name>
<dbReference type="PRINTS" id="PR01409">
    <property type="entry name" value="TCELLCD5"/>
</dbReference>
<dbReference type="GO" id="GO:0031295">
    <property type="term" value="P:T cell costimulation"/>
    <property type="evidence" value="ECO:0007669"/>
    <property type="project" value="TreeGrafter"/>
</dbReference>
<feature type="disulfide bond" evidence="15">
    <location>
        <begin position="109"/>
        <end position="119"/>
    </location>
</feature>
<evidence type="ECO:0000256" key="5">
    <source>
        <dbReference type="ARBA" id="ARBA00022729"/>
    </source>
</evidence>
<feature type="region of interest" description="Disordered" evidence="16">
    <location>
        <begin position="484"/>
        <end position="509"/>
    </location>
</feature>
<dbReference type="Pfam" id="PF00530">
    <property type="entry name" value="SRCR"/>
    <property type="match status" value="1"/>
</dbReference>
<evidence type="ECO:0000256" key="17">
    <source>
        <dbReference type="SAM" id="Phobius"/>
    </source>
</evidence>
<evidence type="ECO:0000256" key="9">
    <source>
        <dbReference type="ARBA" id="ARBA00023157"/>
    </source>
</evidence>
<dbReference type="SMART" id="SM00202">
    <property type="entry name" value="SR"/>
    <property type="match status" value="2"/>
</dbReference>
<comment type="caution">
    <text evidence="15">Lacks conserved residue(s) required for the propagation of feature annotation.</text>
</comment>
<comment type="subunit">
    <text evidence="13">Interacts with CD72/LYB-2. Interacts with PTPN6/SHP-1. Interacts with CBL. Interacts with CD5L.</text>
</comment>
<evidence type="ECO:0000256" key="11">
    <source>
        <dbReference type="ARBA" id="ARBA00023180"/>
    </source>
</evidence>
<accession>A0A1S3G6F7</accession>
<evidence type="ECO:0000256" key="18">
    <source>
        <dbReference type="SAM" id="SignalP"/>
    </source>
</evidence>
<feature type="region of interest" description="Disordered" evidence="16">
    <location>
        <begin position="139"/>
        <end position="158"/>
    </location>
</feature>
<dbReference type="PROSITE" id="PS51257">
    <property type="entry name" value="PROKAR_LIPOPROTEIN"/>
    <property type="match status" value="1"/>
</dbReference>
<keyword evidence="9 15" id="KW-1015">Disulfide bond</keyword>
<dbReference type="RefSeq" id="XP_012884408.1">
    <property type="nucleotide sequence ID" value="XM_013028954.1"/>
</dbReference>
<evidence type="ECO:0000313" key="21">
    <source>
        <dbReference type="RefSeq" id="XP_012884407.1"/>
    </source>
</evidence>
<dbReference type="STRING" id="10020.ENSDORP00000003842"/>
<dbReference type="InterPro" id="IPR036772">
    <property type="entry name" value="SRCR-like_dom_sf"/>
</dbReference>
<dbReference type="PRINTS" id="PR00258">
    <property type="entry name" value="SPERACTRCPTR"/>
</dbReference>
<dbReference type="PANTHER" id="PTHR47309:SF1">
    <property type="entry name" value="T-CELL SURFACE GLYCOPROTEIN CD5"/>
    <property type="match status" value="1"/>
</dbReference>
<dbReference type="Gene3D" id="3.10.250.10">
    <property type="entry name" value="SRCR-like domain"/>
    <property type="match status" value="2"/>
</dbReference>
<keyword evidence="3" id="KW-0597">Phosphoprotein</keyword>
<keyword evidence="8 17" id="KW-0472">Membrane</keyword>
<keyword evidence="7 17" id="KW-1133">Transmembrane helix</keyword>
<reference evidence="21 22" key="1">
    <citation type="submission" date="2025-04" db="UniProtKB">
        <authorList>
            <consortium name="RefSeq"/>
        </authorList>
    </citation>
    <scope>IDENTIFICATION</scope>
    <source>
        <tissue evidence="21 22">Kidney</tissue>
    </source>
</reference>
<evidence type="ECO:0000256" key="7">
    <source>
        <dbReference type="ARBA" id="ARBA00022989"/>
    </source>
</evidence>
<comment type="function">
    <text evidence="12">Lymphoid-specific receptor expressed by all T-cells and in a subset of B-cells known as B1a cells. Plays a role in the regulation of TCR and BCR signaling, thymocyte selection, T-cell effector differentiation and immune tolerance. Acts by interacting with several ligands expressed on B-cells such as CD5L or CD72 and thereby plays an important role in contact-mediated, T-dependent B-cell activation and in the maintenance of regulatory T and B-cell homeostasis. Functions as a negative regulator of TCR signaling during thymocyte development by associating with several signaling proteins including LCK, CD3Z chain, PI3K or CBL. Mechanistically, co-engagement of CD3 with CD5 enhances phosphorylated CBL recruitment leading to increased VAV1 phosphorylation and degradation. Modulates B-cell biology through ERK1/2 activation in a Ca(2+)-dependent pathway via the non-selective Ca(2+) channel TRPC1, leading to IL-10 production.</text>
</comment>
<evidence type="ECO:0000256" key="14">
    <source>
        <dbReference type="ARBA" id="ARBA00068568"/>
    </source>
</evidence>
<dbReference type="GO" id="GO:0005886">
    <property type="term" value="C:plasma membrane"/>
    <property type="evidence" value="ECO:0007669"/>
    <property type="project" value="UniProtKB-SubCell"/>
</dbReference>
<dbReference type="PANTHER" id="PTHR47309">
    <property type="entry name" value="T-CELL SURFACE GLYCOPROTEIN CD5"/>
    <property type="match status" value="1"/>
</dbReference>
<dbReference type="Proteomes" id="UP000081671">
    <property type="component" value="Unplaced"/>
</dbReference>
<evidence type="ECO:0000256" key="15">
    <source>
        <dbReference type="PROSITE-ProRule" id="PRU00196"/>
    </source>
</evidence>
<evidence type="ECO:0000313" key="20">
    <source>
        <dbReference type="Proteomes" id="UP000081671"/>
    </source>
</evidence>
<feature type="chain" id="PRO_5010479316" description="T-cell surface glycoprotein CD5" evidence="18">
    <location>
        <begin position="24"/>
        <end position="509"/>
    </location>
</feature>
<evidence type="ECO:0000256" key="3">
    <source>
        <dbReference type="ARBA" id="ARBA00022553"/>
    </source>
</evidence>
<evidence type="ECO:0000256" key="2">
    <source>
        <dbReference type="ARBA" id="ARBA00022475"/>
    </source>
</evidence>
<feature type="transmembrane region" description="Helical" evidence="17">
    <location>
        <begin position="391"/>
        <end position="418"/>
    </location>
</feature>
<evidence type="ECO:0000256" key="8">
    <source>
        <dbReference type="ARBA" id="ARBA00023136"/>
    </source>
</evidence>
<protein>
    <recommendedName>
        <fullName evidence="14">T-cell surface glycoprotein CD5</fullName>
    </recommendedName>
</protein>
<evidence type="ECO:0000256" key="10">
    <source>
        <dbReference type="ARBA" id="ARBA00023170"/>
    </source>
</evidence>
<keyword evidence="5 18" id="KW-0732">Signal</keyword>
<organism evidence="20 22">
    <name type="scientific">Dipodomys ordii</name>
    <name type="common">Ord's kangaroo rat</name>
    <dbReference type="NCBI Taxonomy" id="10020"/>
    <lineage>
        <taxon>Eukaryota</taxon>
        <taxon>Metazoa</taxon>
        <taxon>Chordata</taxon>
        <taxon>Craniata</taxon>
        <taxon>Vertebrata</taxon>
        <taxon>Euteleostomi</taxon>
        <taxon>Mammalia</taxon>
        <taxon>Eutheria</taxon>
        <taxon>Euarchontoglires</taxon>
        <taxon>Glires</taxon>
        <taxon>Rodentia</taxon>
        <taxon>Castorimorpha</taxon>
        <taxon>Heteromyidae</taxon>
        <taxon>Dipodomyinae</taxon>
        <taxon>Dipodomys</taxon>
    </lineage>
</organism>
<evidence type="ECO:0000256" key="16">
    <source>
        <dbReference type="SAM" id="MobiDB-lite"/>
    </source>
</evidence>
<evidence type="ECO:0000256" key="13">
    <source>
        <dbReference type="ARBA" id="ARBA00063897"/>
    </source>
</evidence>
<sequence length="509" mass="55259">MGSQKTSLATTYLLGMLVTSCLGSRWDGPDFQVRLTGSPSRCQGQLEVSITGDVWLTVCRRSWGGSLDRLDEAPQHRWEVCQQLHCGEILAFQFFPRFSIPRNQKQITCHGPTGSFSNCSTSSAPAQCPPLGLICQGFQTAPPPPTSPPPTTTPEPTAPPRLQLVAGPGSPQCAGVVEFYHGSQGGTILHETQEPLDSLGNLLCAALQCGTFLKHLPQAEVARAPGLQEPMRETETETASAGGAERRSPLPARWKVQNSSCASLPQCFQKIQPQEDSQVLALVCSGFQPKVQSRLVGGSSVCEGSVEVRQGARWAVLCDSSVAKRLARWEELCQEQQCGRAISFRALDASGTSAGLSCPHEKLSQCYKLQERKTHCKRVFVTCQNPNPAGMAAGTVASIILTLVLLAVLLVMCGPIAYKKLVKKFRQKKQRQWIGPTGMSQSMSFHRNHTVRSQVENPAASHVDNEYSQPPRNSHLSSYPALEGALQRASAQPDNSSDSDYDLHTAQRL</sequence>
<evidence type="ECO:0000256" key="6">
    <source>
        <dbReference type="ARBA" id="ARBA00022737"/>
    </source>
</evidence>
<feature type="domain" description="SRCR" evidence="19">
    <location>
        <begin position="162"/>
        <end position="285"/>
    </location>
</feature>
<dbReference type="InterPro" id="IPR001190">
    <property type="entry name" value="SRCR"/>
</dbReference>
<dbReference type="GeneID" id="105995250"/>
<keyword evidence="4 17" id="KW-0812">Transmembrane</keyword>
<dbReference type="KEGG" id="dord:105995250"/>
<keyword evidence="11" id="KW-0325">Glycoprotein</keyword>
<feature type="domain" description="SRCR" evidence="19">
    <location>
        <begin position="293"/>
        <end position="384"/>
    </location>
</feature>
<evidence type="ECO:0000256" key="4">
    <source>
        <dbReference type="ARBA" id="ARBA00022692"/>
    </source>
</evidence>